<accession>A0ABS8M244</accession>
<organism evidence="2 3">
    <name type="scientific">Flavobacterium lipolyticum</name>
    <dbReference type="NCBI Taxonomy" id="2893754"/>
    <lineage>
        <taxon>Bacteria</taxon>
        <taxon>Pseudomonadati</taxon>
        <taxon>Bacteroidota</taxon>
        <taxon>Flavobacteriia</taxon>
        <taxon>Flavobacteriales</taxon>
        <taxon>Flavobacteriaceae</taxon>
        <taxon>Flavobacterium</taxon>
    </lineage>
</organism>
<evidence type="ECO:0000313" key="2">
    <source>
        <dbReference type="EMBL" id="MCC9018897.1"/>
    </source>
</evidence>
<evidence type="ECO:0000259" key="1">
    <source>
        <dbReference type="Pfam" id="PF08937"/>
    </source>
</evidence>
<proteinExistence type="predicted"/>
<feature type="domain" description="Thoeris protein ThsB TIR-like" evidence="1">
    <location>
        <begin position="41"/>
        <end position="140"/>
    </location>
</feature>
<dbReference type="EMBL" id="JAJJMN010000001">
    <property type="protein sequence ID" value="MCC9018897.1"/>
    <property type="molecule type" value="Genomic_DNA"/>
</dbReference>
<protein>
    <submittedName>
        <fullName evidence="2">TIR domain-containing protein</fullName>
    </submittedName>
</protein>
<dbReference type="Proteomes" id="UP001430700">
    <property type="component" value="Unassembled WGS sequence"/>
</dbReference>
<comment type="caution">
    <text evidence="2">The sequence shown here is derived from an EMBL/GenBank/DDBJ whole genome shotgun (WGS) entry which is preliminary data.</text>
</comment>
<dbReference type="Pfam" id="PF08937">
    <property type="entry name" value="ThsB_TIR"/>
    <property type="match status" value="1"/>
</dbReference>
<evidence type="ECO:0000313" key="3">
    <source>
        <dbReference type="Proteomes" id="UP001430700"/>
    </source>
</evidence>
<name>A0ABS8M244_9FLAO</name>
<keyword evidence="3" id="KW-1185">Reference proteome</keyword>
<sequence>MGKNIFVSYKYADILVSSLKKRELAYVNGGFITRDRLTRVRDYVDELQSILDDEDHINLGEKDGESLKDFSEGYIQSSLKDKIYRSSITIVMISKGMVEAYSAEKDQWIPWEVCYSLKEITRNDRTSRMNAVLGIVLPDENNSYEWYYTENSACNCTSHHTDKLFNILNRNMFNMKNPTESSCNGLVIYHGDFSFIKTVKWSDFKIDPNLYLNKAIEIRDKKDLYNIKKSID</sequence>
<dbReference type="RefSeq" id="WP_230000191.1">
    <property type="nucleotide sequence ID" value="NZ_JAJJMN010000001.1"/>
</dbReference>
<reference evidence="2" key="1">
    <citation type="submission" date="2021-11" db="EMBL/GenBank/DDBJ databases">
        <title>Description of novel Flavobacterium species.</title>
        <authorList>
            <person name="Saticioglu I.B."/>
            <person name="Ay H."/>
            <person name="Altun S."/>
            <person name="Duman M."/>
        </authorList>
    </citation>
    <scope>NUCLEOTIDE SEQUENCE</scope>
    <source>
        <strain evidence="2">F-126</strain>
    </source>
</reference>
<dbReference type="InterPro" id="IPR015032">
    <property type="entry name" value="ThsB__TIR-like_domain"/>
</dbReference>
<gene>
    <name evidence="2" type="ORF">LNQ34_14090</name>
</gene>